<dbReference type="InterPro" id="IPR036291">
    <property type="entry name" value="NAD(P)-bd_dom_sf"/>
</dbReference>
<dbReference type="Gene3D" id="3.40.50.720">
    <property type="entry name" value="NAD(P)-binding Rossmann-like Domain"/>
    <property type="match status" value="1"/>
</dbReference>
<proteinExistence type="predicted"/>
<dbReference type="PANTHER" id="PTHR44013:SF1">
    <property type="entry name" value="ZINC-TYPE ALCOHOL DEHYDROGENASE-LIKE PROTEIN C16A3.02C"/>
    <property type="match status" value="1"/>
</dbReference>
<dbReference type="PANTHER" id="PTHR44013">
    <property type="entry name" value="ZINC-TYPE ALCOHOL DEHYDROGENASE-LIKE PROTEIN C16A3.02C"/>
    <property type="match status" value="1"/>
</dbReference>
<dbReference type="SUPFAM" id="SSF50129">
    <property type="entry name" value="GroES-like"/>
    <property type="match status" value="1"/>
</dbReference>
<comment type="caution">
    <text evidence="2">The sequence shown here is derived from an EMBL/GenBank/DDBJ whole genome shotgun (WGS) entry which is preliminary data.</text>
</comment>
<sequence>MADLPSTMRVLVAPKHCGPAGYEVADLPVPTISKPNQMLIRIHAGAVTTGDCQRARGIPFIKFDFPMHIGIEGAGEVVAVGSKVTRFRPGDAVYGLNVVHGVTFFEPDSGYCAEYALGEEHVFLPKPAHLPWEDAAGISGPGVTAIQAVRQALKFIGADSLEGKTVFIPGALSGTGFAIVQVAKRIFGATKIISTVSTPKMALVEQLLPGVVDQLIDYQTQNVADVIPRGSVDVVINTQWGSMHSSFPLLKPDTGAYVSLVGVPTSETVKWILGDDKVPFYFAWVLDVAQYWYSFLLRGTKIKYKMISGSPEDREGLELMGEAIATGKLKAIYRAVDLEDIDEVRVEAAKIDTGKGGIGRLVVRVRK</sequence>
<dbReference type="SMART" id="SM00829">
    <property type="entry name" value="PKS_ER"/>
    <property type="match status" value="1"/>
</dbReference>
<protein>
    <submittedName>
        <fullName evidence="2">Alcohol dehydrogenase</fullName>
    </submittedName>
</protein>
<dbReference type="InterPro" id="IPR013154">
    <property type="entry name" value="ADH-like_N"/>
</dbReference>
<feature type="domain" description="Enoyl reductase (ER)" evidence="1">
    <location>
        <begin position="18"/>
        <end position="363"/>
    </location>
</feature>
<keyword evidence="3" id="KW-1185">Reference proteome</keyword>
<accession>A0A9P9A7Z5</accession>
<reference evidence="2" key="1">
    <citation type="journal article" date="2021" name="Nat. Commun.">
        <title>Genetic determinants of endophytism in the Arabidopsis root mycobiome.</title>
        <authorList>
            <person name="Mesny F."/>
            <person name="Miyauchi S."/>
            <person name="Thiergart T."/>
            <person name="Pickel B."/>
            <person name="Atanasova L."/>
            <person name="Karlsson M."/>
            <person name="Huettel B."/>
            <person name="Barry K.W."/>
            <person name="Haridas S."/>
            <person name="Chen C."/>
            <person name="Bauer D."/>
            <person name="Andreopoulos W."/>
            <person name="Pangilinan J."/>
            <person name="LaButti K."/>
            <person name="Riley R."/>
            <person name="Lipzen A."/>
            <person name="Clum A."/>
            <person name="Drula E."/>
            <person name="Henrissat B."/>
            <person name="Kohler A."/>
            <person name="Grigoriev I.V."/>
            <person name="Martin F.M."/>
            <person name="Hacquard S."/>
        </authorList>
    </citation>
    <scope>NUCLEOTIDE SEQUENCE</scope>
    <source>
        <strain evidence="2">MPI-SDFR-AT-0117</strain>
    </source>
</reference>
<dbReference type="InterPro" id="IPR020843">
    <property type="entry name" value="ER"/>
</dbReference>
<dbReference type="EMBL" id="JAGSXJ010000019">
    <property type="protein sequence ID" value="KAH6681026.1"/>
    <property type="molecule type" value="Genomic_DNA"/>
</dbReference>
<evidence type="ECO:0000313" key="3">
    <source>
        <dbReference type="Proteomes" id="UP000770015"/>
    </source>
</evidence>
<evidence type="ECO:0000259" key="1">
    <source>
        <dbReference type="SMART" id="SM00829"/>
    </source>
</evidence>
<dbReference type="Gene3D" id="3.90.180.10">
    <property type="entry name" value="Medium-chain alcohol dehydrogenases, catalytic domain"/>
    <property type="match status" value="1"/>
</dbReference>
<dbReference type="SUPFAM" id="SSF51735">
    <property type="entry name" value="NAD(P)-binding Rossmann-fold domains"/>
    <property type="match status" value="1"/>
</dbReference>
<dbReference type="Proteomes" id="UP000770015">
    <property type="component" value="Unassembled WGS sequence"/>
</dbReference>
<organism evidence="2 3">
    <name type="scientific">Plectosphaerella plurivora</name>
    <dbReference type="NCBI Taxonomy" id="936078"/>
    <lineage>
        <taxon>Eukaryota</taxon>
        <taxon>Fungi</taxon>
        <taxon>Dikarya</taxon>
        <taxon>Ascomycota</taxon>
        <taxon>Pezizomycotina</taxon>
        <taxon>Sordariomycetes</taxon>
        <taxon>Hypocreomycetidae</taxon>
        <taxon>Glomerellales</taxon>
        <taxon>Plectosphaerellaceae</taxon>
        <taxon>Plectosphaerella</taxon>
    </lineage>
</organism>
<dbReference type="CDD" id="cd05289">
    <property type="entry name" value="MDR_like_2"/>
    <property type="match status" value="1"/>
</dbReference>
<dbReference type="OrthoDB" id="191139at2759"/>
<dbReference type="Pfam" id="PF13602">
    <property type="entry name" value="ADH_zinc_N_2"/>
    <property type="match status" value="1"/>
</dbReference>
<gene>
    <name evidence="2" type="ORF">F5X68DRAFT_243131</name>
</gene>
<dbReference type="InterPro" id="IPR011032">
    <property type="entry name" value="GroES-like_sf"/>
</dbReference>
<name>A0A9P9A7Z5_9PEZI</name>
<evidence type="ECO:0000313" key="2">
    <source>
        <dbReference type="EMBL" id="KAH6681026.1"/>
    </source>
</evidence>
<dbReference type="InterPro" id="IPR052733">
    <property type="entry name" value="Chloroplast_QOR"/>
</dbReference>
<dbReference type="AlphaFoldDB" id="A0A9P9A7Z5"/>
<dbReference type="GO" id="GO:0016491">
    <property type="term" value="F:oxidoreductase activity"/>
    <property type="evidence" value="ECO:0007669"/>
    <property type="project" value="InterPro"/>
</dbReference>
<dbReference type="Pfam" id="PF08240">
    <property type="entry name" value="ADH_N"/>
    <property type="match status" value="1"/>
</dbReference>